<sequence length="307" mass="33985">MSDTGFRLSAAQIEAVVERAQTGESLTRIANSYGVSRQAVRGLLKRRGVPARSRAKLAEPERSEAVRQYAEGRSIAEVAKNFGFTEPGMRGLLVRRGVVLRRTVHTLRHDAFDLLTPEACYWLGFLFADGCVTYRMGHLPQISVGLAQRDREHLASLRTFLGSTSSISAPSPTHGSCQFSVRSTRLAERMMALGRYDGPLDERLTESRDFWRGVVDGDGSIGQYRRPNPSQSTFSQFRLVGSKRLLDSFAAFLERNDIDGLSVRPHKTIYTIGTTCAPAEKIVAILYAEATVALMRKAEIAKRMLGS</sequence>
<dbReference type="InterPro" id="IPR027434">
    <property type="entry name" value="Homing_endonucl"/>
</dbReference>
<dbReference type="Gene3D" id="1.10.10.60">
    <property type="entry name" value="Homeodomain-like"/>
    <property type="match status" value="1"/>
</dbReference>
<proteinExistence type="predicted"/>
<protein>
    <recommendedName>
        <fullName evidence="1">DOD-type homing endonuclease domain-containing protein</fullName>
    </recommendedName>
</protein>
<feature type="domain" description="DOD-type homing endonuclease" evidence="1">
    <location>
        <begin position="122"/>
        <end position="258"/>
    </location>
</feature>
<dbReference type="Proteomes" id="UP000249334">
    <property type="component" value="Unassembled WGS sequence"/>
</dbReference>
<keyword evidence="3" id="KW-1185">Reference proteome</keyword>
<dbReference type="PROSITE" id="PS50819">
    <property type="entry name" value="INTEIN_ENDONUCLEASE"/>
    <property type="match status" value="1"/>
</dbReference>
<organism evidence="2 3">
    <name type="scientific">Micromonospora saelicesensis</name>
    <dbReference type="NCBI Taxonomy" id="285676"/>
    <lineage>
        <taxon>Bacteria</taxon>
        <taxon>Bacillati</taxon>
        <taxon>Actinomycetota</taxon>
        <taxon>Actinomycetes</taxon>
        <taxon>Micromonosporales</taxon>
        <taxon>Micromonosporaceae</taxon>
        <taxon>Micromonospora</taxon>
    </lineage>
</organism>
<dbReference type="SUPFAM" id="SSF55608">
    <property type="entry name" value="Homing endonucleases"/>
    <property type="match status" value="1"/>
</dbReference>
<dbReference type="Gene3D" id="3.10.28.10">
    <property type="entry name" value="Homing endonucleases"/>
    <property type="match status" value="1"/>
</dbReference>
<evidence type="ECO:0000313" key="3">
    <source>
        <dbReference type="Proteomes" id="UP000249334"/>
    </source>
</evidence>
<reference evidence="2 3" key="1">
    <citation type="submission" date="2018-03" db="EMBL/GenBank/DDBJ databases">
        <title>Genomic framework for the identification of Micromonospora saelicesensis and Micromonospora noduli.</title>
        <authorList>
            <person name="Riesco R."/>
            <person name="Trujillo M.E."/>
        </authorList>
    </citation>
    <scope>NUCLEOTIDE SEQUENCE [LARGE SCALE GENOMIC DNA]</scope>
    <source>
        <strain evidence="2 3">GAR05</strain>
    </source>
</reference>
<name>A0ABX9CH72_9ACTN</name>
<dbReference type="EMBL" id="PXXW01000028">
    <property type="protein sequence ID" value="RAN97200.1"/>
    <property type="molecule type" value="Genomic_DNA"/>
</dbReference>
<gene>
    <name evidence="2" type="ORF">GAR05_03700</name>
</gene>
<accession>A0ABX9CH72</accession>
<comment type="caution">
    <text evidence="2">The sequence shown here is derived from an EMBL/GenBank/DDBJ whole genome shotgun (WGS) entry which is preliminary data.</text>
</comment>
<dbReference type="InterPro" id="IPR004042">
    <property type="entry name" value="Intein_endonuc_central"/>
</dbReference>
<evidence type="ECO:0000313" key="2">
    <source>
        <dbReference type="EMBL" id="RAN97200.1"/>
    </source>
</evidence>
<evidence type="ECO:0000259" key="1">
    <source>
        <dbReference type="PROSITE" id="PS50819"/>
    </source>
</evidence>